<dbReference type="Proteomes" id="UP001595872">
    <property type="component" value="Unassembled WGS sequence"/>
</dbReference>
<dbReference type="Pfam" id="PF21036">
    <property type="entry name" value="EryCIII-like_N"/>
    <property type="match status" value="1"/>
</dbReference>
<dbReference type="RefSeq" id="WP_378258247.1">
    <property type="nucleotide sequence ID" value="NZ_JBHSIT010000006.1"/>
</dbReference>
<dbReference type="PANTHER" id="PTHR48050:SF13">
    <property type="entry name" value="STEROL 3-BETA-GLUCOSYLTRANSFERASE UGT80A2"/>
    <property type="match status" value="1"/>
</dbReference>
<accession>A0ABV9U2W6</accession>
<evidence type="ECO:0000256" key="2">
    <source>
        <dbReference type="ARBA" id="ARBA00022676"/>
    </source>
</evidence>
<feature type="domain" description="Erythromycin biosynthesis protein CIII-like C-terminal" evidence="4">
    <location>
        <begin position="241"/>
        <end position="388"/>
    </location>
</feature>
<comment type="caution">
    <text evidence="6">The sequence shown here is derived from an EMBL/GenBank/DDBJ whole genome shotgun (WGS) entry which is preliminary data.</text>
</comment>
<evidence type="ECO:0000259" key="5">
    <source>
        <dbReference type="Pfam" id="PF21036"/>
    </source>
</evidence>
<evidence type="ECO:0000259" key="4">
    <source>
        <dbReference type="Pfam" id="PF06722"/>
    </source>
</evidence>
<dbReference type="InterPro" id="IPR002213">
    <property type="entry name" value="UDP_glucos_trans"/>
</dbReference>
<keyword evidence="7" id="KW-1185">Reference proteome</keyword>
<evidence type="ECO:0000256" key="3">
    <source>
        <dbReference type="ARBA" id="ARBA00022679"/>
    </source>
</evidence>
<dbReference type="InterPro" id="IPR050426">
    <property type="entry name" value="Glycosyltransferase_28"/>
</dbReference>
<dbReference type="SUPFAM" id="SSF53756">
    <property type="entry name" value="UDP-Glycosyltransferase/glycogen phosphorylase"/>
    <property type="match status" value="1"/>
</dbReference>
<evidence type="ECO:0000313" key="7">
    <source>
        <dbReference type="Proteomes" id="UP001595872"/>
    </source>
</evidence>
<evidence type="ECO:0000256" key="1">
    <source>
        <dbReference type="ARBA" id="ARBA00006962"/>
    </source>
</evidence>
<feature type="domain" description="Erythromycin biosynthesis protein CIII-like N-terminal" evidence="5">
    <location>
        <begin position="22"/>
        <end position="224"/>
    </location>
</feature>
<proteinExistence type="inferred from homology"/>
<keyword evidence="3" id="KW-0808">Transferase</keyword>
<dbReference type="EMBL" id="JBHSIT010000006">
    <property type="protein sequence ID" value="MFC4910166.1"/>
    <property type="molecule type" value="Genomic_DNA"/>
</dbReference>
<dbReference type="InterPro" id="IPR048284">
    <property type="entry name" value="EryCIII-like_N"/>
</dbReference>
<evidence type="ECO:0000313" key="6">
    <source>
        <dbReference type="EMBL" id="MFC4910166.1"/>
    </source>
</evidence>
<dbReference type="CDD" id="cd03784">
    <property type="entry name" value="GT1_Gtf-like"/>
    <property type="match status" value="1"/>
</dbReference>
<comment type="similarity">
    <text evidence="1">Belongs to the glycosyltransferase 28 family.</text>
</comment>
<name>A0ABV9U2W6_9ACTN</name>
<reference evidence="7" key="1">
    <citation type="journal article" date="2019" name="Int. J. Syst. Evol. Microbiol.">
        <title>The Global Catalogue of Microorganisms (GCM) 10K type strain sequencing project: providing services to taxonomists for standard genome sequencing and annotation.</title>
        <authorList>
            <consortium name="The Broad Institute Genomics Platform"/>
            <consortium name="The Broad Institute Genome Sequencing Center for Infectious Disease"/>
            <person name="Wu L."/>
            <person name="Ma J."/>
        </authorList>
    </citation>
    <scope>NUCLEOTIDE SEQUENCE [LARGE SCALE GENOMIC DNA]</scope>
    <source>
        <strain evidence="7">KLKA75</strain>
    </source>
</reference>
<gene>
    <name evidence="6" type="ORF">ACFPCY_22820</name>
</gene>
<dbReference type="Gene3D" id="3.40.50.2000">
    <property type="entry name" value="Glycogen Phosphorylase B"/>
    <property type="match status" value="2"/>
</dbReference>
<dbReference type="InterPro" id="IPR010610">
    <property type="entry name" value="EryCIII-like_C"/>
</dbReference>
<sequence>MRVLFVTWSVSGHFKPLVPMAWALRCAGHEVLVASHPSFMGTVTEAGLPGLPVGPEVDIRAEIRANITAGSRRAETDAERAARQQRSRALRPMVASAAAMAGDLLDHARRWRPDLVVYEPLGFAGPLVARALGVPAVRHIWATDFTAGMPGIEREHLGELFERYGVSSIGAVGDLTLDPCPPSLQIDDELPRRAVRCVPYTGPAVLPAWLRDRPRRRRVCVTWGNSAVEVGPADTFLAPRVVAGLGGLDAEVVVAANAAQRDRFTDVPANVAHIGPVPLGLLLPTCDAVIHPAGGGTVMAAVLAGLPQLTIPFMPDTSLNARRVAEAGAGLNIWAEELTAGAVAARSVADAATRLLDDPAFGASAARLRDEALAMPTPAEAVPVLERLAAGAPAAPDRGARAGAGSAGAR</sequence>
<keyword evidence="2" id="KW-0328">Glycosyltransferase</keyword>
<protein>
    <submittedName>
        <fullName evidence="6">Nucleotide disphospho-sugar-binding domain-containing protein</fullName>
    </submittedName>
</protein>
<dbReference type="PANTHER" id="PTHR48050">
    <property type="entry name" value="STEROL 3-BETA-GLUCOSYLTRANSFERASE"/>
    <property type="match status" value="1"/>
</dbReference>
<dbReference type="Pfam" id="PF06722">
    <property type="entry name" value="EryCIII-like_C"/>
    <property type="match status" value="1"/>
</dbReference>
<organism evidence="6 7">
    <name type="scientific">Actinomadura gamaensis</name>
    <dbReference type="NCBI Taxonomy" id="1763541"/>
    <lineage>
        <taxon>Bacteria</taxon>
        <taxon>Bacillati</taxon>
        <taxon>Actinomycetota</taxon>
        <taxon>Actinomycetes</taxon>
        <taxon>Streptosporangiales</taxon>
        <taxon>Thermomonosporaceae</taxon>
        <taxon>Actinomadura</taxon>
    </lineage>
</organism>